<evidence type="ECO:0000256" key="10">
    <source>
        <dbReference type="ARBA" id="ARBA00022692"/>
    </source>
</evidence>
<keyword evidence="11 19" id="KW-0460">Magnesium</keyword>
<feature type="transmembrane region" description="Helical" evidence="19">
    <location>
        <begin position="194"/>
        <end position="214"/>
    </location>
</feature>
<evidence type="ECO:0000256" key="8">
    <source>
        <dbReference type="ARBA" id="ARBA00022573"/>
    </source>
</evidence>
<feature type="transmembrane region" description="Helical" evidence="19">
    <location>
        <begin position="132"/>
        <end position="154"/>
    </location>
</feature>
<evidence type="ECO:0000256" key="12">
    <source>
        <dbReference type="ARBA" id="ARBA00022989"/>
    </source>
</evidence>
<accession>A0ABS1EZ68</accession>
<keyword evidence="8 19" id="KW-0169">Cobalamin biosynthesis</keyword>
<feature type="transmembrane region" description="Helical" evidence="19">
    <location>
        <begin position="220"/>
        <end position="238"/>
    </location>
</feature>
<dbReference type="PANTHER" id="PTHR34148:SF1">
    <property type="entry name" value="ADENOSYLCOBINAMIDE-GDP RIBAZOLETRANSFERASE"/>
    <property type="match status" value="1"/>
</dbReference>
<comment type="cofactor">
    <cofactor evidence="1 19">
        <name>Mg(2+)</name>
        <dbReference type="ChEBI" id="CHEBI:18420"/>
    </cofactor>
</comment>
<sequence>MPIMPDMPDGATTAPLPPPHWTQDAALALVFLTRLPLPALGPLDGPLADGAPARAMGWFPLVGALIGLAGGAVFALAALAHLPPLAGALLALAATVRLTGGLHEDGAADVADGFGGGRDRLRKLEIMRDSRVGSYGVLALVFSVGIRAAALAALPVPAAVAALAAAGALSRCGLAALARVLSPARRDGLAAAQGKLAMATVLLALVSGIAVAAIALGGPALPALAAALLAVAAVAALARRQIGGHTGDVFGAAQQVAEAAVLLTLSALIGAAA</sequence>
<keyword evidence="13 19" id="KW-0472">Membrane</keyword>
<organism evidence="20 21">
    <name type="scientific">Azospirillum endophyticum</name>
    <dbReference type="NCBI Taxonomy" id="2800326"/>
    <lineage>
        <taxon>Bacteria</taxon>
        <taxon>Pseudomonadati</taxon>
        <taxon>Pseudomonadota</taxon>
        <taxon>Alphaproteobacteria</taxon>
        <taxon>Rhodospirillales</taxon>
        <taxon>Azospirillaceae</taxon>
        <taxon>Azospirillum</taxon>
    </lineage>
</organism>
<evidence type="ECO:0000256" key="7">
    <source>
        <dbReference type="ARBA" id="ARBA00022475"/>
    </source>
</evidence>
<comment type="subcellular location">
    <subcellularLocation>
        <location evidence="2 19">Cell membrane</location>
        <topology evidence="2 19">Multi-pass membrane protein</topology>
    </subcellularLocation>
</comment>
<feature type="transmembrane region" description="Helical" evidence="19">
    <location>
        <begin position="160"/>
        <end position="182"/>
    </location>
</feature>
<evidence type="ECO:0000256" key="9">
    <source>
        <dbReference type="ARBA" id="ARBA00022679"/>
    </source>
</evidence>
<comment type="catalytic activity">
    <reaction evidence="18 19">
        <text>alpha-ribazole 5'-phosphate + adenosylcob(III)inamide-GDP = adenosylcob(III)alamin 5'-phosphate + GMP + H(+)</text>
        <dbReference type="Rhea" id="RHEA:23560"/>
        <dbReference type="ChEBI" id="CHEBI:15378"/>
        <dbReference type="ChEBI" id="CHEBI:57918"/>
        <dbReference type="ChEBI" id="CHEBI:58115"/>
        <dbReference type="ChEBI" id="CHEBI:60487"/>
        <dbReference type="ChEBI" id="CHEBI:60493"/>
        <dbReference type="EC" id="2.7.8.26"/>
    </reaction>
</comment>
<dbReference type="Pfam" id="PF02654">
    <property type="entry name" value="CobS"/>
    <property type="match status" value="1"/>
</dbReference>
<keyword evidence="7 19" id="KW-1003">Cell membrane</keyword>
<evidence type="ECO:0000256" key="4">
    <source>
        <dbReference type="ARBA" id="ARBA00010561"/>
    </source>
</evidence>
<evidence type="ECO:0000313" key="21">
    <source>
        <dbReference type="Proteomes" id="UP000652760"/>
    </source>
</evidence>
<evidence type="ECO:0000256" key="14">
    <source>
        <dbReference type="ARBA" id="ARBA00025228"/>
    </source>
</evidence>
<evidence type="ECO:0000256" key="3">
    <source>
        <dbReference type="ARBA" id="ARBA00004663"/>
    </source>
</evidence>
<dbReference type="NCBIfam" id="TIGR00317">
    <property type="entry name" value="cobS"/>
    <property type="match status" value="1"/>
</dbReference>
<proteinExistence type="inferred from homology"/>
<comment type="catalytic activity">
    <reaction evidence="17 19">
        <text>alpha-ribazole + adenosylcob(III)inamide-GDP = adenosylcob(III)alamin + GMP + H(+)</text>
        <dbReference type="Rhea" id="RHEA:16049"/>
        <dbReference type="ChEBI" id="CHEBI:10329"/>
        <dbReference type="ChEBI" id="CHEBI:15378"/>
        <dbReference type="ChEBI" id="CHEBI:18408"/>
        <dbReference type="ChEBI" id="CHEBI:58115"/>
        <dbReference type="ChEBI" id="CHEBI:60487"/>
        <dbReference type="EC" id="2.7.8.26"/>
    </reaction>
</comment>
<evidence type="ECO:0000256" key="17">
    <source>
        <dbReference type="ARBA" id="ARBA00048623"/>
    </source>
</evidence>
<dbReference type="EMBL" id="JAENHM010000008">
    <property type="protein sequence ID" value="MBK1836467.1"/>
    <property type="molecule type" value="Genomic_DNA"/>
</dbReference>
<evidence type="ECO:0000256" key="18">
    <source>
        <dbReference type="ARBA" id="ARBA00049504"/>
    </source>
</evidence>
<evidence type="ECO:0000256" key="11">
    <source>
        <dbReference type="ARBA" id="ARBA00022842"/>
    </source>
</evidence>
<name>A0ABS1EZ68_9PROT</name>
<keyword evidence="12 19" id="KW-1133">Transmembrane helix</keyword>
<evidence type="ECO:0000313" key="20">
    <source>
        <dbReference type="EMBL" id="MBK1836467.1"/>
    </source>
</evidence>
<evidence type="ECO:0000256" key="5">
    <source>
        <dbReference type="ARBA" id="ARBA00013200"/>
    </source>
</evidence>
<comment type="caution">
    <text evidence="20">The sequence shown here is derived from an EMBL/GenBank/DDBJ whole genome shotgun (WGS) entry which is preliminary data.</text>
</comment>
<dbReference type="GO" id="GO:0051073">
    <property type="term" value="F:adenosylcobinamide-GDP ribazoletransferase activity"/>
    <property type="evidence" value="ECO:0007669"/>
    <property type="project" value="UniProtKB-EC"/>
</dbReference>
<gene>
    <name evidence="19 20" type="primary">cobS</name>
    <name evidence="20" type="ORF">JHL17_03495</name>
</gene>
<dbReference type="PANTHER" id="PTHR34148">
    <property type="entry name" value="ADENOSYLCOBINAMIDE-GDP RIBAZOLETRANSFERASE"/>
    <property type="match status" value="1"/>
</dbReference>
<protein>
    <recommendedName>
        <fullName evidence="6 19">Adenosylcobinamide-GDP ribazoletransferase</fullName>
        <ecNumber evidence="5 19">2.7.8.26</ecNumber>
    </recommendedName>
    <alternativeName>
        <fullName evidence="16 19">Cobalamin synthase</fullName>
    </alternativeName>
    <alternativeName>
        <fullName evidence="15 19">Cobalamin-5'-phosphate synthase</fullName>
    </alternativeName>
</protein>
<reference evidence="21" key="1">
    <citation type="submission" date="2021-01" db="EMBL/GenBank/DDBJ databases">
        <title>Genome public.</title>
        <authorList>
            <person name="Liu C."/>
            <person name="Sun Q."/>
        </authorList>
    </citation>
    <scope>NUCLEOTIDE SEQUENCE [LARGE SCALE GENOMIC DNA]</scope>
    <source>
        <strain evidence="21">YIM B02556</strain>
    </source>
</reference>
<comment type="similarity">
    <text evidence="4 19">Belongs to the CobS family.</text>
</comment>
<comment type="function">
    <text evidence="14 19">Joins adenosylcobinamide-GDP and alpha-ribazole to generate adenosylcobalamin (Ado-cobalamin). Also synthesizes adenosylcobalamin 5'-phosphate from adenosylcobinamide-GDP and alpha-ribazole 5'-phosphate.</text>
</comment>
<evidence type="ECO:0000256" key="2">
    <source>
        <dbReference type="ARBA" id="ARBA00004651"/>
    </source>
</evidence>
<dbReference type="InterPro" id="IPR003805">
    <property type="entry name" value="CobS"/>
</dbReference>
<comment type="pathway">
    <text evidence="3 19">Cofactor biosynthesis; adenosylcobalamin biosynthesis; adenosylcobalamin from cob(II)yrinate a,c-diamide: step 7/7.</text>
</comment>
<dbReference type="Proteomes" id="UP000652760">
    <property type="component" value="Unassembled WGS sequence"/>
</dbReference>
<evidence type="ECO:0000256" key="6">
    <source>
        <dbReference type="ARBA" id="ARBA00015850"/>
    </source>
</evidence>
<evidence type="ECO:0000256" key="1">
    <source>
        <dbReference type="ARBA" id="ARBA00001946"/>
    </source>
</evidence>
<evidence type="ECO:0000256" key="13">
    <source>
        <dbReference type="ARBA" id="ARBA00023136"/>
    </source>
</evidence>
<dbReference type="HAMAP" id="MF_00719">
    <property type="entry name" value="CobS"/>
    <property type="match status" value="1"/>
</dbReference>
<dbReference type="EC" id="2.7.8.26" evidence="5 19"/>
<evidence type="ECO:0000256" key="15">
    <source>
        <dbReference type="ARBA" id="ARBA00032605"/>
    </source>
</evidence>
<keyword evidence="10 19" id="KW-0812">Transmembrane</keyword>
<evidence type="ECO:0000256" key="19">
    <source>
        <dbReference type="HAMAP-Rule" id="MF_00719"/>
    </source>
</evidence>
<evidence type="ECO:0000256" key="16">
    <source>
        <dbReference type="ARBA" id="ARBA00032853"/>
    </source>
</evidence>
<feature type="transmembrane region" description="Helical" evidence="19">
    <location>
        <begin position="58"/>
        <end position="80"/>
    </location>
</feature>
<keyword evidence="21" id="KW-1185">Reference proteome</keyword>
<keyword evidence="9 19" id="KW-0808">Transferase</keyword>